<keyword evidence="3 10" id="KW-0812">Transmembrane</keyword>
<comment type="caution">
    <text evidence="11">The sequence shown here is derived from an EMBL/GenBank/DDBJ whole genome shotgun (WGS) entry which is preliminary data.</text>
</comment>
<comment type="activity regulation">
    <text evidence="10">Na(+) is not transported, but it plays an essential structural role and its presence is essential for fluoride channel function.</text>
</comment>
<evidence type="ECO:0000256" key="10">
    <source>
        <dbReference type="HAMAP-Rule" id="MF_00454"/>
    </source>
</evidence>
<keyword evidence="10" id="KW-0813">Transport</keyword>
<evidence type="ECO:0000256" key="8">
    <source>
        <dbReference type="ARBA" id="ARBA00035585"/>
    </source>
</evidence>
<evidence type="ECO:0000256" key="5">
    <source>
        <dbReference type="ARBA" id="ARBA00023136"/>
    </source>
</evidence>
<keyword evidence="5 10" id="KW-0472">Membrane</keyword>
<dbReference type="EMBL" id="CAUZLR010000002">
    <property type="protein sequence ID" value="CAK1230677.1"/>
    <property type="molecule type" value="Genomic_DNA"/>
</dbReference>
<dbReference type="InterPro" id="IPR003691">
    <property type="entry name" value="FluC"/>
</dbReference>
<organism evidence="11 12">
    <name type="scientific">Fructobacillus fructosus</name>
    <dbReference type="NCBI Taxonomy" id="1631"/>
    <lineage>
        <taxon>Bacteria</taxon>
        <taxon>Bacillati</taxon>
        <taxon>Bacillota</taxon>
        <taxon>Bacilli</taxon>
        <taxon>Lactobacillales</taxon>
        <taxon>Lactobacillaceae</taxon>
        <taxon>Fructobacillus</taxon>
    </lineage>
</organism>
<keyword evidence="6 10" id="KW-0407">Ion channel</keyword>
<keyword evidence="4 10" id="KW-1133">Transmembrane helix</keyword>
<evidence type="ECO:0000256" key="4">
    <source>
        <dbReference type="ARBA" id="ARBA00022989"/>
    </source>
</evidence>
<dbReference type="RefSeq" id="WP_010691381.1">
    <property type="nucleotide sequence ID" value="NZ_CAUZLK010000003.1"/>
</dbReference>
<dbReference type="GeneID" id="89537680"/>
<comment type="subcellular location">
    <subcellularLocation>
        <location evidence="1 10">Cell membrane</location>
        <topology evidence="1 10">Multi-pass membrane protein</topology>
    </subcellularLocation>
</comment>
<dbReference type="PANTHER" id="PTHR28259:SF1">
    <property type="entry name" value="FLUORIDE EXPORT PROTEIN 1-RELATED"/>
    <property type="match status" value="1"/>
</dbReference>
<proteinExistence type="inferred from homology"/>
<evidence type="ECO:0000256" key="1">
    <source>
        <dbReference type="ARBA" id="ARBA00004651"/>
    </source>
</evidence>
<dbReference type="Pfam" id="PF02537">
    <property type="entry name" value="CRCB"/>
    <property type="match status" value="1"/>
</dbReference>
<feature type="binding site" evidence="10">
    <location>
        <position position="81"/>
    </location>
    <ligand>
        <name>Na(+)</name>
        <dbReference type="ChEBI" id="CHEBI:29101"/>
        <note>structural</note>
    </ligand>
</feature>
<evidence type="ECO:0000313" key="11">
    <source>
        <dbReference type="EMBL" id="CAK1230677.1"/>
    </source>
</evidence>
<name>A0ABN9YR56_9LACO</name>
<reference evidence="11 12" key="1">
    <citation type="submission" date="2023-10" db="EMBL/GenBank/DDBJ databases">
        <authorList>
            <person name="Botero Cardona J."/>
        </authorList>
    </citation>
    <scope>NUCLEOTIDE SEQUENCE [LARGE SCALE GENOMIC DNA]</scope>
    <source>
        <strain evidence="11 12">R-54839</strain>
    </source>
</reference>
<dbReference type="Proteomes" id="UP001314261">
    <property type="component" value="Unassembled WGS sequence"/>
</dbReference>
<evidence type="ECO:0000256" key="7">
    <source>
        <dbReference type="ARBA" id="ARBA00035120"/>
    </source>
</evidence>
<comment type="similarity">
    <text evidence="7 10">Belongs to the fluoride channel Fluc/FEX (TC 1.A.43) family.</text>
</comment>
<keyword evidence="2 10" id="KW-1003">Cell membrane</keyword>
<protein>
    <recommendedName>
        <fullName evidence="10">Fluoride-specific ion channel FluC</fullName>
    </recommendedName>
</protein>
<feature type="transmembrane region" description="Helical" evidence="10">
    <location>
        <begin position="70"/>
        <end position="88"/>
    </location>
</feature>
<keyword evidence="12" id="KW-1185">Reference proteome</keyword>
<comment type="function">
    <text evidence="9 10">Fluoride-specific ion channel. Important for reducing fluoride concentration in the cell, thus reducing its toxicity.</text>
</comment>
<dbReference type="HAMAP" id="MF_00454">
    <property type="entry name" value="FluC"/>
    <property type="match status" value="1"/>
</dbReference>
<gene>
    <name evidence="10" type="primary">fluC</name>
    <name evidence="10" type="synonym">crcB</name>
    <name evidence="11" type="ORF">R54839_PPFHFPJH_00413</name>
</gene>
<evidence type="ECO:0000313" key="12">
    <source>
        <dbReference type="Proteomes" id="UP001314261"/>
    </source>
</evidence>
<feature type="binding site" evidence="10">
    <location>
        <position position="78"/>
    </location>
    <ligand>
        <name>Na(+)</name>
        <dbReference type="ChEBI" id="CHEBI:29101"/>
        <note>structural</note>
    </ligand>
</feature>
<comment type="catalytic activity">
    <reaction evidence="8">
        <text>fluoride(in) = fluoride(out)</text>
        <dbReference type="Rhea" id="RHEA:76159"/>
        <dbReference type="ChEBI" id="CHEBI:17051"/>
    </reaction>
    <physiologicalReaction direction="left-to-right" evidence="8">
        <dbReference type="Rhea" id="RHEA:76160"/>
    </physiologicalReaction>
</comment>
<keyword evidence="10" id="KW-0479">Metal-binding</keyword>
<evidence type="ECO:0000256" key="6">
    <source>
        <dbReference type="ARBA" id="ARBA00023303"/>
    </source>
</evidence>
<dbReference type="PROSITE" id="PS51257">
    <property type="entry name" value="PROKAR_LIPOPROTEIN"/>
    <property type="match status" value="1"/>
</dbReference>
<accession>A0ABN9YR56</accession>
<keyword evidence="10" id="KW-0915">Sodium</keyword>
<dbReference type="PANTHER" id="PTHR28259">
    <property type="entry name" value="FLUORIDE EXPORT PROTEIN 1-RELATED"/>
    <property type="match status" value="1"/>
</dbReference>
<sequence>MKNERLPLLALAVFLGGAIGGACRFALTLVPYLGGWPAMTVFINCLGTLVLSTLGAYLKSSDEAPAYWQAFIGTGFCGGFTTFSTLMLQDGHNLMTGHVLLALFLLVSSIILALGSLAFGQRFGNWLANWKKRRERL</sequence>
<evidence type="ECO:0000256" key="2">
    <source>
        <dbReference type="ARBA" id="ARBA00022475"/>
    </source>
</evidence>
<feature type="transmembrane region" description="Helical" evidence="10">
    <location>
        <begin position="36"/>
        <end position="58"/>
    </location>
</feature>
<evidence type="ECO:0000256" key="3">
    <source>
        <dbReference type="ARBA" id="ARBA00022692"/>
    </source>
</evidence>
<evidence type="ECO:0000256" key="9">
    <source>
        <dbReference type="ARBA" id="ARBA00049940"/>
    </source>
</evidence>
<feature type="transmembrane region" description="Helical" evidence="10">
    <location>
        <begin position="100"/>
        <end position="124"/>
    </location>
</feature>
<keyword evidence="10" id="KW-0406">Ion transport</keyword>